<comment type="caution">
    <text evidence="4">The sequence shown here is derived from an EMBL/GenBank/DDBJ whole genome shotgun (WGS) entry which is preliminary data.</text>
</comment>
<dbReference type="AlphaFoldDB" id="A0A4Q1D1W3"/>
<feature type="chain" id="PRO_5021014215" evidence="1">
    <location>
        <begin position="28"/>
        <end position="702"/>
    </location>
</feature>
<evidence type="ECO:0000256" key="1">
    <source>
        <dbReference type="SAM" id="SignalP"/>
    </source>
</evidence>
<reference evidence="4 5" key="1">
    <citation type="submission" date="2019-01" db="EMBL/GenBank/DDBJ databases">
        <title>Filimonas sp. strain TTM-71.</title>
        <authorList>
            <person name="Chen W.-M."/>
        </authorList>
    </citation>
    <scope>NUCLEOTIDE SEQUENCE [LARGE SCALE GENOMIC DNA]</scope>
    <source>
        <strain evidence="4 5">TTM-71</strain>
    </source>
</reference>
<accession>A0A4Q1D1W3</accession>
<dbReference type="Pfam" id="PF00675">
    <property type="entry name" value="Peptidase_M16"/>
    <property type="match status" value="1"/>
</dbReference>
<gene>
    <name evidence="4" type="ORF">ESB13_18955</name>
</gene>
<dbReference type="SUPFAM" id="SSF63411">
    <property type="entry name" value="LuxS/MPP-like metallohydrolase"/>
    <property type="match status" value="2"/>
</dbReference>
<dbReference type="EMBL" id="SDHZ01000003">
    <property type="protein sequence ID" value="RXK81868.1"/>
    <property type="molecule type" value="Genomic_DNA"/>
</dbReference>
<evidence type="ECO:0000313" key="4">
    <source>
        <dbReference type="EMBL" id="RXK81868.1"/>
    </source>
</evidence>
<feature type="signal peptide" evidence="1">
    <location>
        <begin position="1"/>
        <end position="27"/>
    </location>
</feature>
<name>A0A4Q1D1W3_9BACT</name>
<evidence type="ECO:0000313" key="5">
    <source>
        <dbReference type="Proteomes" id="UP000290545"/>
    </source>
</evidence>
<dbReference type="GO" id="GO:0046872">
    <property type="term" value="F:metal ion binding"/>
    <property type="evidence" value="ECO:0007669"/>
    <property type="project" value="InterPro"/>
</dbReference>
<dbReference type="InterPro" id="IPR011765">
    <property type="entry name" value="Pept_M16_N"/>
</dbReference>
<dbReference type="PANTHER" id="PTHR11851:SF224">
    <property type="entry name" value="PROCESSING PROTEASE"/>
    <property type="match status" value="1"/>
</dbReference>
<sequence>MKHKSNTMNKNIGLTIVAALLVLGAAAQTKIDRSKRPKGGPAPTVTIPDPVIYTLPNGITVLVVENHKLPKVSASYSIDAGPVLEGDKAGVMSLMGSMLNEGTRTKPKAVFDEAVDQIGAEVSLSSNGGNASALTRYFDQAFMLMAEALKEPAMEQASFEKLKSQTLTSLKTVDRSVKDIAGRVTPALLYGIKHPSGEFETEATVSALTLADVKVAYAKYITPSRGFLTFVGDIKPEQAKSLAEKAFGSWKGATLTLPQLAAVKNPAATEIDLVDVPNAVQSEIRVANLVELPLSSPDYFAVLLANQILGGGSDSYLFKNLREKRAFTYGAYSSISAGRYQTAFIANASVRNEKTDSAVVEFLNEIKRIRTQKVNAEELTRAKALYNGNFALGMENTARIASFATNIIVNNLPKDFYRTYLQKLNAVTVEDVQRVAAKYFGVANSRIIVTGKASQVEPGLKKLGYSVHLYDKLAQPVKAGAAAATVSADAKEVINNYLKAIGGTEALRKVKTVWYKMTLSVQGMSLAVEKKDMVPNKTLTVASAMGNVVDKQVFDGNTGYQERGGQKMTLPADQLNSRKGVTSMFEQLDYVPGVVFKLVSKGISKVDGKDAYVIEVTNPGGKMQAEYYDVASKLLVRVESALEMNGMPLNQTTDFSDYRKVGAILIPYKFVQTIEAGGQQQALEFVTTDVKLNEGVSEGDFK</sequence>
<organism evidence="4 5">
    <name type="scientific">Filimonas effusa</name>
    <dbReference type="NCBI Taxonomy" id="2508721"/>
    <lineage>
        <taxon>Bacteria</taxon>
        <taxon>Pseudomonadati</taxon>
        <taxon>Bacteroidota</taxon>
        <taxon>Chitinophagia</taxon>
        <taxon>Chitinophagales</taxon>
        <taxon>Chitinophagaceae</taxon>
        <taxon>Filimonas</taxon>
    </lineage>
</organism>
<proteinExistence type="predicted"/>
<dbReference type="Pfam" id="PF05193">
    <property type="entry name" value="Peptidase_M16_C"/>
    <property type="match status" value="1"/>
</dbReference>
<dbReference type="InterPro" id="IPR050361">
    <property type="entry name" value="MPP/UQCRC_Complex"/>
</dbReference>
<feature type="domain" description="Peptidase M16 N-terminal" evidence="2">
    <location>
        <begin position="61"/>
        <end position="179"/>
    </location>
</feature>
<dbReference type="InterPro" id="IPR007863">
    <property type="entry name" value="Peptidase_M16_C"/>
</dbReference>
<feature type="domain" description="Peptidase M16 C-terminal" evidence="3">
    <location>
        <begin position="208"/>
        <end position="384"/>
    </location>
</feature>
<protein>
    <submittedName>
        <fullName evidence="4">Insulinase family protein</fullName>
    </submittedName>
</protein>
<dbReference type="PANTHER" id="PTHR11851">
    <property type="entry name" value="METALLOPROTEASE"/>
    <property type="match status" value="1"/>
</dbReference>
<dbReference type="InterPro" id="IPR011249">
    <property type="entry name" value="Metalloenz_LuxS/M16"/>
</dbReference>
<dbReference type="Proteomes" id="UP000290545">
    <property type="component" value="Unassembled WGS sequence"/>
</dbReference>
<evidence type="ECO:0000259" key="2">
    <source>
        <dbReference type="Pfam" id="PF00675"/>
    </source>
</evidence>
<keyword evidence="5" id="KW-1185">Reference proteome</keyword>
<keyword evidence="1" id="KW-0732">Signal</keyword>
<dbReference type="Gene3D" id="3.30.830.10">
    <property type="entry name" value="Metalloenzyme, LuxS/M16 peptidase-like"/>
    <property type="match status" value="2"/>
</dbReference>
<dbReference type="OrthoDB" id="9811314at2"/>
<evidence type="ECO:0000259" key="3">
    <source>
        <dbReference type="Pfam" id="PF05193"/>
    </source>
</evidence>